<organism evidence="1 2">
    <name type="scientific">Racocetra persica</name>
    <dbReference type="NCBI Taxonomy" id="160502"/>
    <lineage>
        <taxon>Eukaryota</taxon>
        <taxon>Fungi</taxon>
        <taxon>Fungi incertae sedis</taxon>
        <taxon>Mucoromycota</taxon>
        <taxon>Glomeromycotina</taxon>
        <taxon>Glomeromycetes</taxon>
        <taxon>Diversisporales</taxon>
        <taxon>Gigasporaceae</taxon>
        <taxon>Racocetra</taxon>
    </lineage>
</organism>
<comment type="caution">
    <text evidence="1">The sequence shown here is derived from an EMBL/GenBank/DDBJ whole genome shotgun (WGS) entry which is preliminary data.</text>
</comment>
<gene>
    <name evidence="1" type="ORF">RPERSI_LOCUS22879</name>
</gene>
<proteinExistence type="predicted"/>
<dbReference type="Proteomes" id="UP000789920">
    <property type="component" value="Unassembled WGS sequence"/>
</dbReference>
<reference evidence="1" key="1">
    <citation type="submission" date="2021-06" db="EMBL/GenBank/DDBJ databases">
        <authorList>
            <person name="Kallberg Y."/>
            <person name="Tangrot J."/>
            <person name="Rosling A."/>
        </authorList>
    </citation>
    <scope>NUCLEOTIDE SEQUENCE</scope>
    <source>
        <strain evidence="1">MA461A</strain>
    </source>
</reference>
<sequence>YDIMDYALLPIAKEEKILPKRFKSFKKEVMKLPAGKVRRIHLFPTQEKRLKLRQWIGTAR</sequence>
<accession>A0ACA9RU25</accession>
<dbReference type="EMBL" id="CAJVQC010070216">
    <property type="protein sequence ID" value="CAG8809512.1"/>
    <property type="molecule type" value="Genomic_DNA"/>
</dbReference>
<protein>
    <submittedName>
        <fullName evidence="1">20035_t:CDS:1</fullName>
    </submittedName>
</protein>
<evidence type="ECO:0000313" key="1">
    <source>
        <dbReference type="EMBL" id="CAG8809512.1"/>
    </source>
</evidence>
<feature type="non-terminal residue" evidence="1">
    <location>
        <position position="1"/>
    </location>
</feature>
<evidence type="ECO:0000313" key="2">
    <source>
        <dbReference type="Proteomes" id="UP000789920"/>
    </source>
</evidence>
<keyword evidence="2" id="KW-1185">Reference proteome</keyword>
<name>A0ACA9RU25_9GLOM</name>